<evidence type="ECO:0000313" key="1">
    <source>
        <dbReference type="EMBL" id="AKH48742.1"/>
    </source>
</evidence>
<sequence>MIETHLPTCVSYSVGISKQVMMMVLAYQTMKWTVQVLKAVLTTYLTAFTEVPSKIS</sequence>
<reference evidence="1" key="2">
    <citation type="submission" date="2015-03" db="EMBL/GenBank/DDBJ databases">
        <authorList>
            <person name="Chow C.-E.T."/>
            <person name="Winget D.M."/>
            <person name="White R.A.III."/>
            <person name="Hallam S.J."/>
            <person name="Suttle C.A."/>
        </authorList>
    </citation>
    <scope>NUCLEOTIDE SEQUENCE</scope>
    <source>
        <strain evidence="1">Oxic3_2</strain>
    </source>
</reference>
<name>A0A0F7LBJ4_9VIRU</name>
<dbReference type="EMBL" id="KR029608">
    <property type="protein sequence ID" value="AKH48742.1"/>
    <property type="molecule type" value="Genomic_DNA"/>
</dbReference>
<accession>A0A0F7LBJ4</accession>
<protein>
    <submittedName>
        <fullName evidence="1">Uncharacterized protein</fullName>
    </submittedName>
</protein>
<organism evidence="1">
    <name type="scientific">uncultured marine virus</name>
    <dbReference type="NCBI Taxonomy" id="186617"/>
    <lineage>
        <taxon>Viruses</taxon>
        <taxon>environmental samples</taxon>
    </lineage>
</organism>
<proteinExistence type="predicted"/>
<reference evidence="1" key="1">
    <citation type="journal article" date="2015" name="Front. Microbiol.">
        <title>Combining genomic sequencing methods to explore viral diversity and reveal potential virus-host interactions.</title>
        <authorList>
            <person name="Chow C.E."/>
            <person name="Winget D.M."/>
            <person name="White R.A.III."/>
            <person name="Hallam S.J."/>
            <person name="Suttle C.A."/>
        </authorList>
    </citation>
    <scope>NUCLEOTIDE SEQUENCE</scope>
    <source>
        <strain evidence="1">Oxic3_2</strain>
    </source>
</reference>